<accession>A0AAN9X8C0</accession>
<evidence type="ECO:0000256" key="3">
    <source>
        <dbReference type="ARBA" id="ARBA00022679"/>
    </source>
</evidence>
<evidence type="ECO:0000313" key="5">
    <source>
        <dbReference type="Proteomes" id="UP001386955"/>
    </source>
</evidence>
<dbReference type="PANTHER" id="PTHR11926:SF1395">
    <property type="entry name" value="GLYCOSYLTRANSFERASE"/>
    <property type="match status" value="1"/>
</dbReference>
<dbReference type="Proteomes" id="UP001386955">
    <property type="component" value="Unassembled WGS sequence"/>
</dbReference>
<dbReference type="EMBL" id="JAYMYS010000008">
    <property type="protein sequence ID" value="KAK7385576.1"/>
    <property type="molecule type" value="Genomic_DNA"/>
</dbReference>
<dbReference type="Pfam" id="PF00201">
    <property type="entry name" value="UDPGT"/>
    <property type="match status" value="1"/>
</dbReference>
<dbReference type="FunFam" id="3.40.50.2000:FF:000152">
    <property type="entry name" value="Glycosyltransferase"/>
    <property type="match status" value="1"/>
</dbReference>
<dbReference type="SUPFAM" id="SSF53756">
    <property type="entry name" value="UDP-Glycosyltransferase/glycogen phosphorylase"/>
    <property type="match status" value="1"/>
</dbReference>
<dbReference type="FunFam" id="3.40.50.2000:FF:000138">
    <property type="entry name" value="Glycosyltransferase"/>
    <property type="match status" value="1"/>
</dbReference>
<comment type="similarity">
    <text evidence="1">Belongs to the UDP-glycosyltransferase family.</text>
</comment>
<dbReference type="Gene3D" id="3.40.50.2000">
    <property type="entry name" value="Glycogen Phosphorylase B"/>
    <property type="match status" value="2"/>
</dbReference>
<dbReference type="GO" id="GO:0080043">
    <property type="term" value="F:quercetin 3-O-glucosyltransferase activity"/>
    <property type="evidence" value="ECO:0007669"/>
    <property type="project" value="TreeGrafter"/>
</dbReference>
<keyword evidence="3" id="KW-0808">Transferase</keyword>
<dbReference type="GO" id="GO:0080044">
    <property type="term" value="F:quercetin 7-O-glucosyltransferase activity"/>
    <property type="evidence" value="ECO:0007669"/>
    <property type="project" value="TreeGrafter"/>
</dbReference>
<reference evidence="4 5" key="1">
    <citation type="submission" date="2024-01" db="EMBL/GenBank/DDBJ databases">
        <title>The genomes of 5 underutilized Papilionoideae crops provide insights into root nodulation and disease resistanc.</title>
        <authorList>
            <person name="Jiang F."/>
        </authorList>
    </citation>
    <scope>NUCLEOTIDE SEQUENCE [LARGE SCALE GENOMIC DNA]</scope>
    <source>
        <strain evidence="4">DUOXIRENSHENG_FW03</strain>
        <tissue evidence="4">Leaves</tissue>
    </source>
</reference>
<dbReference type="CDD" id="cd03784">
    <property type="entry name" value="GT1_Gtf-like"/>
    <property type="match status" value="1"/>
</dbReference>
<sequence length="469" mass="52957">MEASSTSPWHVHVVAMPYPARGHINPMMNLCKLLVSNNAPIFVTFVLTEEWLGFIGSESDTQPHNIRLRSIPNVVPSELTRKNDQLGFMKALMTKMEAPFEELLNRLEPPPTIILADTFLYWVVLLGNRRNIPVASFWTMSASIFSLFHHYHLLQLNSHYPVNLSEHGDKRVDYIPGISSIRLVDIPLTDGSWYTREILKLCLNGFAWVSKAQYLLFTSIYELEPEAIDALKAELSVPIYTIGPAIPYFSLENNPTLSTTKGTSHSYMEWLDAQPFGSVLYISQGSRFSVSIAQTDEIAFALRESGIRFLWVARDEASRLKEICGNMGLVVSWCDQLRVLSHPSIGAFWSHCGWNSTKEGVFAGVPFLTFPLAIDQPIDSKMIVEDWKIGWRVKEAAEVNTLIKKDEITMLVQKILDLDNELARKVRERSKILQQTCHRAITNGGSAVTDLNAFVRDLMQTNNDAVNTP</sequence>
<keyword evidence="5" id="KW-1185">Reference proteome</keyword>
<evidence type="ECO:0000256" key="2">
    <source>
        <dbReference type="ARBA" id="ARBA00022676"/>
    </source>
</evidence>
<dbReference type="PANTHER" id="PTHR11926">
    <property type="entry name" value="GLUCOSYL/GLUCURONOSYL TRANSFERASES"/>
    <property type="match status" value="1"/>
</dbReference>
<evidence type="ECO:0000256" key="1">
    <source>
        <dbReference type="ARBA" id="ARBA00009995"/>
    </source>
</evidence>
<keyword evidence="2" id="KW-0328">Glycosyltransferase</keyword>
<organism evidence="4 5">
    <name type="scientific">Psophocarpus tetragonolobus</name>
    <name type="common">Winged bean</name>
    <name type="synonym">Dolichos tetragonolobus</name>
    <dbReference type="NCBI Taxonomy" id="3891"/>
    <lineage>
        <taxon>Eukaryota</taxon>
        <taxon>Viridiplantae</taxon>
        <taxon>Streptophyta</taxon>
        <taxon>Embryophyta</taxon>
        <taxon>Tracheophyta</taxon>
        <taxon>Spermatophyta</taxon>
        <taxon>Magnoliopsida</taxon>
        <taxon>eudicotyledons</taxon>
        <taxon>Gunneridae</taxon>
        <taxon>Pentapetalae</taxon>
        <taxon>rosids</taxon>
        <taxon>fabids</taxon>
        <taxon>Fabales</taxon>
        <taxon>Fabaceae</taxon>
        <taxon>Papilionoideae</taxon>
        <taxon>50 kb inversion clade</taxon>
        <taxon>NPAAA clade</taxon>
        <taxon>indigoferoid/millettioid clade</taxon>
        <taxon>Phaseoleae</taxon>
        <taxon>Psophocarpus</taxon>
    </lineage>
</organism>
<dbReference type="AlphaFoldDB" id="A0AAN9X8C0"/>
<gene>
    <name evidence="4" type="ORF">VNO78_31301</name>
</gene>
<evidence type="ECO:0000313" key="4">
    <source>
        <dbReference type="EMBL" id="KAK7385576.1"/>
    </source>
</evidence>
<comment type="caution">
    <text evidence="4">The sequence shown here is derived from an EMBL/GenBank/DDBJ whole genome shotgun (WGS) entry which is preliminary data.</text>
</comment>
<name>A0AAN9X8C0_PSOTE</name>
<proteinExistence type="inferred from homology"/>
<protein>
    <submittedName>
        <fullName evidence="4">Uncharacterized protein</fullName>
    </submittedName>
</protein>
<dbReference type="InterPro" id="IPR002213">
    <property type="entry name" value="UDP_glucos_trans"/>
</dbReference>